<organism evidence="2 3">
    <name type="scientific">Seinonella peptonophila</name>
    <dbReference type="NCBI Taxonomy" id="112248"/>
    <lineage>
        <taxon>Bacteria</taxon>
        <taxon>Bacillati</taxon>
        <taxon>Bacillota</taxon>
        <taxon>Bacilli</taxon>
        <taxon>Bacillales</taxon>
        <taxon>Thermoactinomycetaceae</taxon>
        <taxon>Seinonella</taxon>
    </lineage>
</organism>
<dbReference type="GO" id="GO:0008410">
    <property type="term" value="F:CoA-transferase activity"/>
    <property type="evidence" value="ECO:0007669"/>
    <property type="project" value="TreeGrafter"/>
</dbReference>
<dbReference type="Proteomes" id="UP000184476">
    <property type="component" value="Unassembled WGS sequence"/>
</dbReference>
<dbReference type="STRING" id="112248.SAMN05444392_101287"/>
<evidence type="ECO:0000313" key="3">
    <source>
        <dbReference type="Proteomes" id="UP000184476"/>
    </source>
</evidence>
<sequence>MIKGPLDGIKILDFSLAMAGPFAAQKLGDMGADVIKIEPTGKGEWHRSAPAANAWVNRLNSSFISFNRNKQSLSIDLKSDKGQQIVHQLIKEADVVLQNFRPGVAKRLGIDYEQIKDINDRLIYCSISGYGETGPYVKRPGQDLVLQGYSGALWNTGKKGDPPHPIAMFVCDATAAHHAFEGILAALFYRERTGKGQKVEVNMLNAIMDMQVQELTVYLTAGIKPERTEEPLAHTLLTAPYGIYKTKDDYLTLAIGPIHVLGEALDNDRLRSFTEWNDGMVHRDEIYRIVASILPTKTTKEWIEILDQYNFWCGPVYDYEDLIHDPQVKHNEMIVEMDHTTEGKLKLLGIPILFSNSPGTIRLQPPLVGEHTVEILQSIGYSQDEIAQMKESGVVYDETENFPEKK</sequence>
<dbReference type="PANTHER" id="PTHR48207">
    <property type="entry name" value="SUCCINATE--HYDROXYMETHYLGLUTARATE COA-TRANSFERASE"/>
    <property type="match status" value="1"/>
</dbReference>
<dbReference type="Gene3D" id="3.30.1540.10">
    <property type="entry name" value="formyl-coa transferase, domain 3"/>
    <property type="match status" value="1"/>
</dbReference>
<protein>
    <submittedName>
        <fullName evidence="2">Crotonobetainyl-CoA:carnitine CoA-transferase CaiB</fullName>
    </submittedName>
</protein>
<reference evidence="2 3" key="1">
    <citation type="submission" date="2016-11" db="EMBL/GenBank/DDBJ databases">
        <authorList>
            <person name="Jaros S."/>
            <person name="Januszkiewicz K."/>
            <person name="Wedrychowicz H."/>
        </authorList>
    </citation>
    <scope>NUCLEOTIDE SEQUENCE [LARGE SCALE GENOMIC DNA]</scope>
    <source>
        <strain evidence="2 3">DSM 44666</strain>
    </source>
</reference>
<dbReference type="InterPro" id="IPR023606">
    <property type="entry name" value="CoA-Trfase_III_dom_1_sf"/>
</dbReference>
<evidence type="ECO:0000256" key="1">
    <source>
        <dbReference type="ARBA" id="ARBA00022679"/>
    </source>
</evidence>
<keyword evidence="3" id="KW-1185">Reference proteome</keyword>
<name>A0A1M4T3M6_9BACL</name>
<dbReference type="Pfam" id="PF02515">
    <property type="entry name" value="CoA_transf_3"/>
    <property type="match status" value="1"/>
</dbReference>
<dbReference type="SUPFAM" id="SSF89796">
    <property type="entry name" value="CoA-transferase family III (CaiB/BaiF)"/>
    <property type="match status" value="1"/>
</dbReference>
<keyword evidence="1 2" id="KW-0808">Transferase</keyword>
<dbReference type="InterPro" id="IPR003673">
    <property type="entry name" value="CoA-Trfase_fam_III"/>
</dbReference>
<proteinExistence type="predicted"/>
<dbReference type="PANTHER" id="PTHR48207:SF4">
    <property type="entry name" value="BLL6097 PROTEIN"/>
    <property type="match status" value="1"/>
</dbReference>
<dbReference type="InterPro" id="IPR050483">
    <property type="entry name" value="CoA-transferase_III_domain"/>
</dbReference>
<dbReference type="RefSeq" id="WP_217653523.1">
    <property type="nucleotide sequence ID" value="NZ_FQVL01000001.1"/>
</dbReference>
<evidence type="ECO:0000313" key="2">
    <source>
        <dbReference type="EMBL" id="SHE38928.1"/>
    </source>
</evidence>
<dbReference type="InterPro" id="IPR044855">
    <property type="entry name" value="CoA-Trfase_III_dom3_sf"/>
</dbReference>
<dbReference type="AlphaFoldDB" id="A0A1M4T3M6"/>
<gene>
    <name evidence="2" type="ORF">SAMN05444392_101287</name>
</gene>
<accession>A0A1M4T3M6</accession>
<dbReference type="EMBL" id="FQVL01000001">
    <property type="protein sequence ID" value="SHE38928.1"/>
    <property type="molecule type" value="Genomic_DNA"/>
</dbReference>
<dbReference type="Gene3D" id="3.40.50.10540">
    <property type="entry name" value="Crotonobetainyl-coa:carnitine coa-transferase, domain 1"/>
    <property type="match status" value="1"/>
</dbReference>